<keyword evidence="1" id="KW-0472">Membrane</keyword>
<dbReference type="InterPro" id="IPR036873">
    <property type="entry name" value="Rhodanese-like_dom_sf"/>
</dbReference>
<dbReference type="Proteomes" id="UP000001225">
    <property type="component" value="Chromosome"/>
</dbReference>
<dbReference type="EMBL" id="AM902716">
    <property type="protein sequence ID" value="CAP43591.1"/>
    <property type="molecule type" value="Genomic_DNA"/>
</dbReference>
<keyword evidence="1" id="KW-1133">Transmembrane helix</keyword>
<dbReference type="PANTHER" id="PTHR43031">
    <property type="entry name" value="FAD-DEPENDENT OXIDOREDUCTASE"/>
    <property type="match status" value="1"/>
</dbReference>
<evidence type="ECO:0000313" key="4">
    <source>
        <dbReference type="Proteomes" id="UP000001225"/>
    </source>
</evidence>
<proteinExistence type="predicted"/>
<organism evidence="3 4">
    <name type="scientific">Bordetella petrii (strain ATCC BAA-461 / DSM 12804 / CCUG 43448 / CIP 107267 / Se-1111R)</name>
    <dbReference type="NCBI Taxonomy" id="340100"/>
    <lineage>
        <taxon>Bacteria</taxon>
        <taxon>Pseudomonadati</taxon>
        <taxon>Pseudomonadota</taxon>
        <taxon>Betaproteobacteria</taxon>
        <taxon>Burkholderiales</taxon>
        <taxon>Alcaligenaceae</taxon>
        <taxon>Bordetella</taxon>
    </lineage>
</organism>
<keyword evidence="1" id="KW-0812">Transmembrane</keyword>
<dbReference type="STRING" id="94624.Bpet3249"/>
<accession>A9IUV5</accession>
<protein>
    <recommendedName>
        <fullName evidence="2">Rhodanese domain-containing protein</fullName>
    </recommendedName>
</protein>
<dbReference type="InterPro" id="IPR001763">
    <property type="entry name" value="Rhodanese-like_dom"/>
</dbReference>
<dbReference type="InterPro" id="IPR021309">
    <property type="entry name" value="YgaP-like_TM"/>
</dbReference>
<dbReference type="Gene3D" id="6.10.140.1340">
    <property type="match status" value="1"/>
</dbReference>
<evidence type="ECO:0000256" key="1">
    <source>
        <dbReference type="SAM" id="Phobius"/>
    </source>
</evidence>
<dbReference type="Gene3D" id="3.40.250.10">
    <property type="entry name" value="Rhodanese-like domain"/>
    <property type="match status" value="1"/>
</dbReference>
<gene>
    <name evidence="3" type="ordered locus">Bpet3249</name>
</gene>
<dbReference type="AlphaFoldDB" id="A9IUV5"/>
<dbReference type="eggNOG" id="COG0607">
    <property type="taxonomic scope" value="Bacteria"/>
</dbReference>
<evidence type="ECO:0000313" key="3">
    <source>
        <dbReference type="EMBL" id="CAP43591.1"/>
    </source>
</evidence>
<dbReference type="InterPro" id="IPR050229">
    <property type="entry name" value="GlpE_sulfurtransferase"/>
</dbReference>
<feature type="domain" description="Rhodanese" evidence="2">
    <location>
        <begin position="15"/>
        <end position="102"/>
    </location>
</feature>
<dbReference type="SUPFAM" id="SSF52821">
    <property type="entry name" value="Rhodanese/Cell cycle control phosphatase"/>
    <property type="match status" value="1"/>
</dbReference>
<reference evidence="3 4" key="1">
    <citation type="journal article" date="2008" name="BMC Genomics">
        <title>The missing link: Bordetella petrii is endowed with both the metabolic versatility of environmental bacteria and virulence traits of pathogenic Bordetellae.</title>
        <authorList>
            <person name="Gross R."/>
            <person name="Guzman C.A."/>
            <person name="Sebaihia M."/>
            <person name="Martins Dos Santos V.A."/>
            <person name="Pieper D.H."/>
            <person name="Koebnik R."/>
            <person name="Lechner M."/>
            <person name="Bartels D."/>
            <person name="Buhrmester J."/>
            <person name="Choudhuri J.V."/>
            <person name="Ebensen T."/>
            <person name="Gaigalat L."/>
            <person name="Herrmann S."/>
            <person name="Khachane A.N."/>
            <person name="Larisch C."/>
            <person name="Link S."/>
            <person name="Linke B."/>
            <person name="Meyer F."/>
            <person name="Mormann S."/>
            <person name="Nakunst D."/>
            <person name="Rueckert C."/>
            <person name="Schneiker-Bekel S."/>
            <person name="Schulze K."/>
            <person name="Vorhoelter F.J."/>
            <person name="Yevsa T."/>
            <person name="Engle J.T."/>
            <person name="Goldman W.E."/>
            <person name="Puehler A."/>
            <person name="Goebel U.B."/>
            <person name="Goesmann A."/>
            <person name="Bloecker H."/>
            <person name="Kaiser O."/>
            <person name="Martinez-Arias R."/>
        </authorList>
    </citation>
    <scope>NUCLEOTIDE SEQUENCE [LARGE SCALE GENOMIC DNA]</scope>
    <source>
        <strain evidence="4">ATCC BAA-461 / DSM 12804 / CCUG 43448 / CIP 107267 / Se-1111R</strain>
    </source>
</reference>
<sequence length="172" mass="17771">MTLLSLSPQAAHSLVAQGALLIDIRSAAEYAGERIEQARHIPLDQLAGVRLDASGAAVIFHCRSGHRTQANAAALVACVGGEAYVLDGGLAAWKKAGLPTLRTAGPRLDVQRQTMIAAGSLVLLGALLGAAVSPWFYLVPGVVGTGLVLAGLSGFCGLARLLMKMPWNRPAP</sequence>
<dbReference type="Pfam" id="PF11127">
    <property type="entry name" value="YgaP-like_TM"/>
    <property type="match status" value="1"/>
</dbReference>
<evidence type="ECO:0000259" key="2">
    <source>
        <dbReference type="PROSITE" id="PS50206"/>
    </source>
</evidence>
<dbReference type="PROSITE" id="PS50206">
    <property type="entry name" value="RHODANESE_3"/>
    <property type="match status" value="1"/>
</dbReference>
<feature type="transmembrane region" description="Helical" evidence="1">
    <location>
        <begin position="143"/>
        <end position="163"/>
    </location>
</feature>
<dbReference type="Pfam" id="PF00581">
    <property type="entry name" value="Rhodanese"/>
    <property type="match status" value="1"/>
</dbReference>
<feature type="transmembrane region" description="Helical" evidence="1">
    <location>
        <begin position="116"/>
        <end position="137"/>
    </location>
</feature>
<dbReference type="SMART" id="SM00450">
    <property type="entry name" value="RHOD"/>
    <property type="match status" value="1"/>
</dbReference>
<dbReference type="KEGG" id="bpt:Bpet3249"/>
<name>A9IUV5_BORPD</name>
<keyword evidence="4" id="KW-1185">Reference proteome</keyword>
<dbReference type="PANTHER" id="PTHR43031:SF7">
    <property type="entry name" value="NITRIC OXIDE REDUCTASE FLRD-NAD(+) REDUCTASE"/>
    <property type="match status" value="1"/>
</dbReference>